<protein>
    <recommendedName>
        <fullName evidence="1">Pesticidal crystal protein Cry22Aa Ig-like domain-containing protein</fullName>
    </recommendedName>
</protein>
<comment type="caution">
    <text evidence="2">The sequence shown here is derived from an EMBL/GenBank/DDBJ whole genome shotgun (WGS) entry which is preliminary data.</text>
</comment>
<dbReference type="Proteomes" id="UP000824201">
    <property type="component" value="Unassembled WGS sequence"/>
</dbReference>
<evidence type="ECO:0000259" key="1">
    <source>
        <dbReference type="Pfam" id="PF16403"/>
    </source>
</evidence>
<dbReference type="EMBL" id="DVHN01000050">
    <property type="protein sequence ID" value="HIR88163.1"/>
    <property type="molecule type" value="Genomic_DNA"/>
</dbReference>
<evidence type="ECO:0000313" key="3">
    <source>
        <dbReference type="Proteomes" id="UP000824201"/>
    </source>
</evidence>
<dbReference type="Gene3D" id="2.60.40.10">
    <property type="entry name" value="Immunoglobulins"/>
    <property type="match status" value="2"/>
</dbReference>
<dbReference type="Pfam" id="PF16403">
    <property type="entry name" value="Bact_surface_Ig-like"/>
    <property type="match status" value="1"/>
</dbReference>
<name>A0A9D1EDX2_9FIRM</name>
<accession>A0A9D1EDX2</accession>
<feature type="domain" description="Pesticidal crystal protein Cry22Aa Ig-like" evidence="1">
    <location>
        <begin position="122"/>
        <end position="182"/>
    </location>
</feature>
<dbReference type="InterPro" id="IPR032179">
    <property type="entry name" value="Cry22Aa_Ig-like"/>
</dbReference>
<reference evidence="2" key="1">
    <citation type="submission" date="2020-10" db="EMBL/GenBank/DDBJ databases">
        <authorList>
            <person name="Gilroy R."/>
        </authorList>
    </citation>
    <scope>NUCLEOTIDE SEQUENCE</scope>
    <source>
        <strain evidence="2">ChiW13-3771</strain>
    </source>
</reference>
<dbReference type="AlphaFoldDB" id="A0A9D1EDX2"/>
<dbReference type="InterPro" id="IPR013783">
    <property type="entry name" value="Ig-like_fold"/>
</dbReference>
<reference evidence="2" key="2">
    <citation type="journal article" date="2021" name="PeerJ">
        <title>Extensive microbial diversity within the chicken gut microbiome revealed by metagenomics and culture.</title>
        <authorList>
            <person name="Gilroy R."/>
            <person name="Ravi A."/>
            <person name="Getino M."/>
            <person name="Pursley I."/>
            <person name="Horton D.L."/>
            <person name="Alikhan N.F."/>
            <person name="Baker D."/>
            <person name="Gharbi K."/>
            <person name="Hall N."/>
            <person name="Watson M."/>
            <person name="Adriaenssens E.M."/>
            <person name="Foster-Nyarko E."/>
            <person name="Jarju S."/>
            <person name="Secka A."/>
            <person name="Antonio M."/>
            <person name="Oren A."/>
            <person name="Chaudhuri R.R."/>
            <person name="La Ragione R."/>
            <person name="Hildebrand F."/>
            <person name="Pallen M.J."/>
        </authorList>
    </citation>
    <scope>NUCLEOTIDE SEQUENCE</scope>
    <source>
        <strain evidence="2">ChiW13-3771</strain>
    </source>
</reference>
<organism evidence="2 3">
    <name type="scientific">Candidatus Fimimorpha faecalis</name>
    <dbReference type="NCBI Taxonomy" id="2840824"/>
    <lineage>
        <taxon>Bacteria</taxon>
        <taxon>Bacillati</taxon>
        <taxon>Bacillota</taxon>
        <taxon>Clostridia</taxon>
        <taxon>Eubacteriales</taxon>
        <taxon>Candidatus Fimimorpha</taxon>
    </lineage>
</organism>
<sequence length="294" mass="33382">MIRRWKLLCIIFFIGVLAVFFLYRVDRQNHRDSDAPKITMEEKEIKVKVSEEEEAFLDGITAEDVQDGDVTDSLLVEKLSSFVEKGTRTATIAAFDKDNHVSKAMRTIVYTDYESPQFHLSEPLRFPVGTSLFLQNISVTDCLDGDLTDKIKILSDETVDEDRAGEYKVQFSVTNSAGDTVTIPATLELYSTSEEHGRPKIILSEYLVNIEQGDKIDLWEFVEEIQTSDGDYKRTKKGVLNNKETEEVIKEKDVEIEGKVDCDTPGVYEVMFTYTHGKDSDDTGHVRLIVVVNE</sequence>
<evidence type="ECO:0000313" key="2">
    <source>
        <dbReference type="EMBL" id="HIR88163.1"/>
    </source>
</evidence>
<gene>
    <name evidence="2" type="ORF">IAC96_04355</name>
</gene>
<proteinExistence type="predicted"/>